<keyword evidence="4" id="KW-1185">Reference proteome</keyword>
<evidence type="ECO:0000313" key="3">
    <source>
        <dbReference type="EMBL" id="KZZ98350.1"/>
    </source>
</evidence>
<accession>A0A166PQ54</accession>
<organism evidence="3 4">
    <name type="scientific">Moelleriella libera RCEF 2490</name>
    <dbReference type="NCBI Taxonomy" id="1081109"/>
    <lineage>
        <taxon>Eukaryota</taxon>
        <taxon>Fungi</taxon>
        <taxon>Dikarya</taxon>
        <taxon>Ascomycota</taxon>
        <taxon>Pezizomycotina</taxon>
        <taxon>Sordariomycetes</taxon>
        <taxon>Hypocreomycetidae</taxon>
        <taxon>Hypocreales</taxon>
        <taxon>Clavicipitaceae</taxon>
        <taxon>Moelleriella</taxon>
    </lineage>
</organism>
<evidence type="ECO:0000313" key="4">
    <source>
        <dbReference type="Proteomes" id="UP000078544"/>
    </source>
</evidence>
<dbReference type="Proteomes" id="UP000078544">
    <property type="component" value="Unassembled WGS sequence"/>
</dbReference>
<name>A0A166PQ54_9HYPO</name>
<keyword evidence="2" id="KW-0472">Membrane</keyword>
<dbReference type="EMBL" id="AZGY01000005">
    <property type="protein sequence ID" value="KZZ98350.1"/>
    <property type="molecule type" value="Genomic_DNA"/>
</dbReference>
<sequence>MSIDLTTEGSFGDRKWRWVGRHLNDANQTLPLPSELPCAAAVAAAAALVVVGTFPPSFYCCARDSIEGRQRMEDYYKNCGRWRHLLRTSEEALHRIRLAFQRPRTHVYVIMVSTMVDRHLAKRKKERRGRPNEGVAAAAALCLPSACCAVLCSALSLPPQQSSAERLQHQAPQQSARPETFTVVGDSGPAGLYQRTRFAEMDSDASSGPPFFPPLLLYNDRQAPDRF</sequence>
<proteinExistence type="predicted"/>
<protein>
    <submittedName>
        <fullName evidence="3">Uncharacterized protein</fullName>
    </submittedName>
</protein>
<dbReference type="AlphaFoldDB" id="A0A166PQ54"/>
<evidence type="ECO:0000256" key="1">
    <source>
        <dbReference type="SAM" id="MobiDB-lite"/>
    </source>
</evidence>
<reference evidence="3 4" key="1">
    <citation type="journal article" date="2016" name="Genome Biol. Evol.">
        <title>Divergent and convergent evolution of fungal pathogenicity.</title>
        <authorList>
            <person name="Shang Y."/>
            <person name="Xiao G."/>
            <person name="Zheng P."/>
            <person name="Cen K."/>
            <person name="Zhan S."/>
            <person name="Wang C."/>
        </authorList>
    </citation>
    <scope>NUCLEOTIDE SEQUENCE [LARGE SCALE GENOMIC DNA]</scope>
    <source>
        <strain evidence="3 4">RCEF 2490</strain>
    </source>
</reference>
<gene>
    <name evidence="3" type="ORF">AAL_02868</name>
</gene>
<feature type="compositionally biased region" description="Polar residues" evidence="1">
    <location>
        <begin position="163"/>
        <end position="177"/>
    </location>
</feature>
<comment type="caution">
    <text evidence="3">The sequence shown here is derived from an EMBL/GenBank/DDBJ whole genome shotgun (WGS) entry which is preliminary data.</text>
</comment>
<keyword evidence="2" id="KW-1133">Transmembrane helix</keyword>
<evidence type="ECO:0000256" key="2">
    <source>
        <dbReference type="SAM" id="Phobius"/>
    </source>
</evidence>
<feature type="region of interest" description="Disordered" evidence="1">
    <location>
        <begin position="163"/>
        <end position="187"/>
    </location>
</feature>
<feature type="transmembrane region" description="Helical" evidence="2">
    <location>
        <begin position="39"/>
        <end position="62"/>
    </location>
</feature>
<keyword evidence="2" id="KW-0812">Transmembrane</keyword>